<sequence length="118" mass="12197">IATQTAILWLAVVAAALLRFGGLGTAPLTDGEAELALQALQIAQGKAAVIQAYPLEVMVSAGLFFLFGSSNFLARFFAAASGTLLILAIISQRRRLGPSLTLVLALALAFDPALVAQS</sequence>
<feature type="non-terminal residue" evidence="2">
    <location>
        <position position="1"/>
    </location>
</feature>
<feature type="transmembrane region" description="Helical" evidence="1">
    <location>
        <begin position="6"/>
        <end position="26"/>
    </location>
</feature>
<keyword evidence="1" id="KW-0812">Transmembrane</keyword>
<dbReference type="EMBL" id="PGTM01000793">
    <property type="protein sequence ID" value="PJF33723.1"/>
    <property type="molecule type" value="Genomic_DNA"/>
</dbReference>
<keyword evidence="1" id="KW-1133">Transmembrane helix</keyword>
<accession>A0A2M8P847</accession>
<proteinExistence type="predicted"/>
<protein>
    <recommendedName>
        <fullName evidence="4">Glycosyltransferase RgtA/B/C/D-like domain-containing protein</fullName>
    </recommendedName>
</protein>
<feature type="transmembrane region" description="Helical" evidence="1">
    <location>
        <begin position="97"/>
        <end position="116"/>
    </location>
</feature>
<reference evidence="2 3" key="1">
    <citation type="submission" date="2017-11" db="EMBL/GenBank/DDBJ databases">
        <title>Evolution of Phototrophy in the Chloroflexi Phylum Driven by Horizontal Gene Transfer.</title>
        <authorList>
            <person name="Ward L.M."/>
            <person name="Hemp J."/>
            <person name="Shih P.M."/>
            <person name="Mcglynn S.E."/>
            <person name="Fischer W."/>
        </authorList>
    </citation>
    <scope>NUCLEOTIDE SEQUENCE [LARGE SCALE GENOMIC DNA]</scope>
    <source>
        <strain evidence="2">JP3_13</strain>
    </source>
</reference>
<feature type="non-terminal residue" evidence="2">
    <location>
        <position position="118"/>
    </location>
</feature>
<evidence type="ECO:0000313" key="2">
    <source>
        <dbReference type="EMBL" id="PJF33723.1"/>
    </source>
</evidence>
<organism evidence="2 3">
    <name type="scientific">Candidatus Thermofonsia Clade 1 bacterium</name>
    <dbReference type="NCBI Taxonomy" id="2364210"/>
    <lineage>
        <taxon>Bacteria</taxon>
        <taxon>Bacillati</taxon>
        <taxon>Chloroflexota</taxon>
        <taxon>Candidatus Thermofontia</taxon>
        <taxon>Candidatus Thermofonsia Clade 1</taxon>
    </lineage>
</organism>
<evidence type="ECO:0008006" key="4">
    <source>
        <dbReference type="Google" id="ProtNLM"/>
    </source>
</evidence>
<evidence type="ECO:0000313" key="3">
    <source>
        <dbReference type="Proteomes" id="UP000229681"/>
    </source>
</evidence>
<keyword evidence="1" id="KW-0472">Membrane</keyword>
<gene>
    <name evidence="2" type="ORF">CUN49_17900</name>
</gene>
<dbReference type="AlphaFoldDB" id="A0A2M8P847"/>
<comment type="caution">
    <text evidence="2">The sequence shown here is derived from an EMBL/GenBank/DDBJ whole genome shotgun (WGS) entry which is preliminary data.</text>
</comment>
<dbReference type="Proteomes" id="UP000229681">
    <property type="component" value="Unassembled WGS sequence"/>
</dbReference>
<feature type="transmembrane region" description="Helical" evidence="1">
    <location>
        <begin position="72"/>
        <end position="90"/>
    </location>
</feature>
<evidence type="ECO:0000256" key="1">
    <source>
        <dbReference type="SAM" id="Phobius"/>
    </source>
</evidence>
<name>A0A2M8P847_9CHLR</name>